<proteinExistence type="inferred from homology"/>
<sequence>MRTLDTNVVVRLLIGDDPQQTPIAEQAFLDAIASGGIYLPDVVLAEVAWVLRGYNLERATRYQLLERLVRTRGVVVDDIDAVIDALEQFRQGGDLADQLILARATNIGALPVLSFDRRFAASQGVELLRSS</sequence>
<dbReference type="HAMAP" id="MF_00265">
    <property type="entry name" value="VapC_Nob1"/>
    <property type="match status" value="1"/>
</dbReference>
<accession>A0A2P7EF94</accession>
<dbReference type="InterPro" id="IPR022907">
    <property type="entry name" value="VapC_family"/>
</dbReference>
<feature type="binding site" evidence="5">
    <location>
        <position position="97"/>
    </location>
    <ligand>
        <name>Mg(2+)</name>
        <dbReference type="ChEBI" id="CHEBI:18420"/>
    </ligand>
</feature>
<keyword evidence="5" id="KW-0460">Magnesium</keyword>
<evidence type="ECO:0000256" key="1">
    <source>
        <dbReference type="ARBA" id="ARBA00022649"/>
    </source>
</evidence>
<dbReference type="STRING" id="1910958.BTM30_06855"/>
<dbReference type="PANTHER" id="PTHR39664">
    <property type="match status" value="1"/>
</dbReference>
<keyword evidence="5" id="KW-0800">Toxin</keyword>
<feature type="binding site" evidence="5">
    <location>
        <position position="5"/>
    </location>
    <ligand>
        <name>Mg(2+)</name>
        <dbReference type="ChEBI" id="CHEBI:18420"/>
    </ligand>
</feature>
<dbReference type="GO" id="GO:0016787">
    <property type="term" value="F:hydrolase activity"/>
    <property type="evidence" value="ECO:0007669"/>
    <property type="project" value="UniProtKB-KW"/>
</dbReference>
<gene>
    <name evidence="5" type="primary">vapC</name>
    <name evidence="7" type="ORF">C7K08_05790</name>
</gene>
<dbReference type="RefSeq" id="WP_106499692.1">
    <property type="nucleotide sequence ID" value="NZ_PXVC01000017.1"/>
</dbReference>
<reference evidence="8" key="1">
    <citation type="submission" date="2018-03" db="EMBL/GenBank/DDBJ databases">
        <title>Ecological and genomic features of two cosmopolitan and abundant freshwater picocyanobacteria.</title>
        <authorList>
            <person name="Cabello-Yeves P.J."/>
            <person name="Picazo A."/>
            <person name="Camacho A."/>
            <person name="Callieri C."/>
            <person name="Rosselli R."/>
            <person name="Roda-Garcia J."/>
            <person name="Coutinho F.H."/>
            <person name="Rodriguez-Valera F."/>
        </authorList>
    </citation>
    <scope>NUCLEOTIDE SEQUENCE [LARGE SCALE GENOMIC DNA]</scope>
    <source>
        <strain evidence="8">Tous</strain>
    </source>
</reference>
<dbReference type="EMBL" id="PXVC01000017">
    <property type="protein sequence ID" value="PSI01893.1"/>
    <property type="molecule type" value="Genomic_DNA"/>
</dbReference>
<protein>
    <recommendedName>
        <fullName evidence="5">Ribonuclease VapC</fullName>
        <shortName evidence="5">RNase VapC</shortName>
        <ecNumber evidence="5">3.1.-.-</ecNumber>
    </recommendedName>
    <alternativeName>
        <fullName evidence="5">Toxin VapC</fullName>
    </alternativeName>
</protein>
<dbReference type="Pfam" id="PF01850">
    <property type="entry name" value="PIN"/>
    <property type="match status" value="1"/>
</dbReference>
<keyword evidence="1 5" id="KW-1277">Toxin-antitoxin system</keyword>
<evidence type="ECO:0000313" key="8">
    <source>
        <dbReference type="Proteomes" id="UP000240206"/>
    </source>
</evidence>
<comment type="similarity">
    <text evidence="5">Belongs to the PINc/VapC protein family.</text>
</comment>
<dbReference type="InterPro" id="IPR029060">
    <property type="entry name" value="PIN-like_dom_sf"/>
</dbReference>
<name>A0A2P7EF94_9SYNE</name>
<dbReference type="GO" id="GO:0004540">
    <property type="term" value="F:RNA nuclease activity"/>
    <property type="evidence" value="ECO:0007669"/>
    <property type="project" value="InterPro"/>
</dbReference>
<dbReference type="SUPFAM" id="SSF88723">
    <property type="entry name" value="PIN domain-like"/>
    <property type="match status" value="1"/>
</dbReference>
<dbReference type="AlphaFoldDB" id="A0A2P7EF94"/>
<keyword evidence="2 5" id="KW-0540">Nuclease</keyword>
<keyword evidence="3 5" id="KW-0479">Metal-binding</keyword>
<comment type="cofactor">
    <cofactor evidence="5">
        <name>Mg(2+)</name>
        <dbReference type="ChEBI" id="CHEBI:18420"/>
    </cofactor>
</comment>
<evidence type="ECO:0000313" key="7">
    <source>
        <dbReference type="EMBL" id="PSI01893.1"/>
    </source>
</evidence>
<keyword evidence="8" id="KW-1185">Reference proteome</keyword>
<evidence type="ECO:0000256" key="2">
    <source>
        <dbReference type="ARBA" id="ARBA00022722"/>
    </source>
</evidence>
<keyword evidence="4 5" id="KW-0378">Hydrolase</keyword>
<dbReference type="PANTHER" id="PTHR39664:SF2">
    <property type="entry name" value="NUCLEIC ACID-BINDING PROTEIN, CONTAINING PIN DOMAIN-RELATED"/>
    <property type="match status" value="1"/>
</dbReference>
<feature type="domain" description="PIN" evidence="6">
    <location>
        <begin position="4"/>
        <end position="120"/>
    </location>
</feature>
<comment type="caution">
    <text evidence="7">The sequence shown here is derived from an EMBL/GenBank/DDBJ whole genome shotgun (WGS) entry which is preliminary data.</text>
</comment>
<dbReference type="EC" id="3.1.-.-" evidence="5"/>
<evidence type="ECO:0000256" key="5">
    <source>
        <dbReference type="HAMAP-Rule" id="MF_00265"/>
    </source>
</evidence>
<dbReference type="GO" id="GO:0090729">
    <property type="term" value="F:toxin activity"/>
    <property type="evidence" value="ECO:0007669"/>
    <property type="project" value="UniProtKB-KW"/>
</dbReference>
<dbReference type="InterPro" id="IPR002716">
    <property type="entry name" value="PIN_dom"/>
</dbReference>
<evidence type="ECO:0000256" key="4">
    <source>
        <dbReference type="ARBA" id="ARBA00022801"/>
    </source>
</evidence>
<dbReference type="Proteomes" id="UP000240206">
    <property type="component" value="Unassembled WGS sequence"/>
</dbReference>
<evidence type="ECO:0000259" key="6">
    <source>
        <dbReference type="Pfam" id="PF01850"/>
    </source>
</evidence>
<dbReference type="Gene3D" id="3.40.50.1010">
    <property type="entry name" value="5'-nuclease"/>
    <property type="match status" value="1"/>
</dbReference>
<evidence type="ECO:0000256" key="3">
    <source>
        <dbReference type="ARBA" id="ARBA00022723"/>
    </source>
</evidence>
<organism evidence="7 8">
    <name type="scientific">Synechococcus lacustris str. Tous</name>
    <dbReference type="NCBI Taxonomy" id="1910958"/>
    <lineage>
        <taxon>Bacteria</taxon>
        <taxon>Bacillati</taxon>
        <taxon>Cyanobacteriota</taxon>
        <taxon>Cyanophyceae</taxon>
        <taxon>Synechococcales</taxon>
        <taxon>Synechococcaceae</taxon>
        <taxon>Synechococcus</taxon>
    </lineage>
</organism>
<comment type="function">
    <text evidence="5">Toxic component of a toxin-antitoxin (TA) system. An RNase.</text>
</comment>
<dbReference type="CDD" id="cd18683">
    <property type="entry name" value="PIN_VapC-like"/>
    <property type="match status" value="1"/>
</dbReference>
<dbReference type="GO" id="GO:0000287">
    <property type="term" value="F:magnesium ion binding"/>
    <property type="evidence" value="ECO:0007669"/>
    <property type="project" value="UniProtKB-UniRule"/>
</dbReference>